<feature type="non-terminal residue" evidence="2">
    <location>
        <position position="1"/>
    </location>
</feature>
<accession>A0A6J4T4V3</accession>
<name>A0A6J4T4V3_9SPHN</name>
<evidence type="ECO:0000313" key="2">
    <source>
        <dbReference type="EMBL" id="CAA9514223.1"/>
    </source>
</evidence>
<proteinExistence type="predicted"/>
<protein>
    <submittedName>
        <fullName evidence="2">Uncharacterized protein</fullName>
    </submittedName>
</protein>
<sequence>VHHHERRQSRGLGPYRPRARQASGRRSA</sequence>
<evidence type="ECO:0000256" key="1">
    <source>
        <dbReference type="SAM" id="MobiDB-lite"/>
    </source>
</evidence>
<organism evidence="2">
    <name type="scientific">uncultured Sphingomonadaceae bacterium</name>
    <dbReference type="NCBI Taxonomy" id="169976"/>
    <lineage>
        <taxon>Bacteria</taxon>
        <taxon>Pseudomonadati</taxon>
        <taxon>Pseudomonadota</taxon>
        <taxon>Alphaproteobacteria</taxon>
        <taxon>Sphingomonadales</taxon>
        <taxon>Sphingomonadaceae</taxon>
        <taxon>environmental samples</taxon>
    </lineage>
</organism>
<gene>
    <name evidence="2" type="ORF">AVDCRST_MAG91-1808</name>
</gene>
<reference evidence="2" key="1">
    <citation type="submission" date="2020-02" db="EMBL/GenBank/DDBJ databases">
        <authorList>
            <person name="Meier V. D."/>
        </authorList>
    </citation>
    <scope>NUCLEOTIDE SEQUENCE</scope>
    <source>
        <strain evidence="2">AVDCRST_MAG91</strain>
    </source>
</reference>
<dbReference type="AlphaFoldDB" id="A0A6J4T4V3"/>
<feature type="region of interest" description="Disordered" evidence="1">
    <location>
        <begin position="1"/>
        <end position="28"/>
    </location>
</feature>
<dbReference type="EMBL" id="CADCVX010000339">
    <property type="protein sequence ID" value="CAA9514223.1"/>
    <property type="molecule type" value="Genomic_DNA"/>
</dbReference>
<feature type="non-terminal residue" evidence="2">
    <location>
        <position position="28"/>
    </location>
</feature>